<dbReference type="AlphaFoldDB" id="A0A1F6WYX6"/>
<feature type="transmembrane region" description="Helical" evidence="1">
    <location>
        <begin position="147"/>
        <end position="168"/>
    </location>
</feature>
<keyword evidence="1" id="KW-1133">Transmembrane helix</keyword>
<comment type="caution">
    <text evidence="2">The sequence shown here is derived from an EMBL/GenBank/DDBJ whole genome shotgun (WGS) entry which is preliminary data.</text>
</comment>
<name>A0A1F6WYX6_9BACT</name>
<organism evidence="2 3">
    <name type="scientific">Candidatus Nomurabacteria bacterium RIFCSPLOWO2_01_FULL_36_16</name>
    <dbReference type="NCBI Taxonomy" id="1801767"/>
    <lineage>
        <taxon>Bacteria</taxon>
        <taxon>Candidatus Nomuraibacteriota</taxon>
    </lineage>
</organism>
<accession>A0A1F6WYX6</accession>
<proteinExistence type="predicted"/>
<dbReference type="Proteomes" id="UP000177001">
    <property type="component" value="Unassembled WGS sequence"/>
</dbReference>
<evidence type="ECO:0000313" key="2">
    <source>
        <dbReference type="EMBL" id="OGI87082.1"/>
    </source>
</evidence>
<evidence type="ECO:0000256" key="1">
    <source>
        <dbReference type="SAM" id="Phobius"/>
    </source>
</evidence>
<evidence type="ECO:0000313" key="3">
    <source>
        <dbReference type="Proteomes" id="UP000177001"/>
    </source>
</evidence>
<feature type="transmembrane region" description="Helical" evidence="1">
    <location>
        <begin position="88"/>
        <end position="107"/>
    </location>
</feature>
<sequence>MKKNFLIPIIILINLTGLLVLAVFKSPDLLSSLFVYYAHRLSGSELVGINWYFLAQWYYIRLTFFVSTTVSVLIFLNASRRISITPPISSLFVAVFLFVAVIGSFFIPALCSEGGCVDLGGIFMLIFYAAFQISLAFLIAKSMQTNVGFFMNATLLIVSLLLFTFSFYTTTNCGYSASTQDNCHAMIAYQFIQMDECNKILDSSAKQSCINHVNDRTELMNKSIAWKDHPLETINNRINECQTLPWERRITSAFHGGIMDGCYESITSDIGSYLGTPHYIPCTTKSLRPQEENDFLQCLRVFGKKDFMNETNGEDLYRRTCQELKGAQKENCLRIAM</sequence>
<feature type="transmembrane region" description="Helical" evidence="1">
    <location>
        <begin position="119"/>
        <end position="140"/>
    </location>
</feature>
<dbReference type="EMBL" id="MFUR01000005">
    <property type="protein sequence ID" value="OGI87082.1"/>
    <property type="molecule type" value="Genomic_DNA"/>
</dbReference>
<feature type="transmembrane region" description="Helical" evidence="1">
    <location>
        <begin position="5"/>
        <end position="24"/>
    </location>
</feature>
<protein>
    <submittedName>
        <fullName evidence="2">Uncharacterized protein</fullName>
    </submittedName>
</protein>
<gene>
    <name evidence="2" type="ORF">A3A91_00215</name>
</gene>
<keyword evidence="1" id="KW-0812">Transmembrane</keyword>
<feature type="transmembrane region" description="Helical" evidence="1">
    <location>
        <begin position="58"/>
        <end position="76"/>
    </location>
</feature>
<keyword evidence="1" id="KW-0472">Membrane</keyword>
<reference evidence="2 3" key="1">
    <citation type="journal article" date="2016" name="Nat. Commun.">
        <title>Thousands of microbial genomes shed light on interconnected biogeochemical processes in an aquifer system.</title>
        <authorList>
            <person name="Anantharaman K."/>
            <person name="Brown C.T."/>
            <person name="Hug L.A."/>
            <person name="Sharon I."/>
            <person name="Castelle C.J."/>
            <person name="Probst A.J."/>
            <person name="Thomas B.C."/>
            <person name="Singh A."/>
            <person name="Wilkins M.J."/>
            <person name="Karaoz U."/>
            <person name="Brodie E.L."/>
            <person name="Williams K.H."/>
            <person name="Hubbard S.S."/>
            <person name="Banfield J.F."/>
        </authorList>
    </citation>
    <scope>NUCLEOTIDE SEQUENCE [LARGE SCALE GENOMIC DNA]</scope>
</reference>